<dbReference type="InterPro" id="IPR037057">
    <property type="entry name" value="DNA_rep_MutH/T2_RE_sf"/>
</dbReference>
<dbReference type="Gene3D" id="3.40.600.10">
    <property type="entry name" value="DNA mismatch repair MutH/Restriction endonuclease, type II"/>
    <property type="match status" value="2"/>
</dbReference>
<proteinExistence type="predicted"/>
<keyword evidence="6" id="KW-1185">Reference proteome</keyword>
<dbReference type="HOGENOM" id="CLU_028521_0_0_9"/>
<dbReference type="InterPro" id="IPR011335">
    <property type="entry name" value="Restrct_endonuc-II-like"/>
</dbReference>
<keyword evidence="1" id="KW-0540">Nuclease</keyword>
<protein>
    <submittedName>
        <fullName evidence="5">DNA mismatch repair endonuclease MutH</fullName>
    </submittedName>
</protein>
<sequence length="461" mass="53154">MSTDKIYNSIEEVLDIAESAEGKTVGEFDINNRLDSRGNKGGIGQVLEEGLFKMAVNSRAEADFVDLGLELKVTAIKENKKNDFSAKERLVLNIINYEEDYKDSFEESSFWQKNKNLLIIFYLYKDELDKKDFPIIKSVLHNFDPVDLEIIKQDWQTIIDKIKAGEAHNISEGDTMYLAACTKGANAKSIRKQPFSNILAKQRAFSLKSSYMSAFARRVIDRQLIPSLFNVNELKSKTTLQLLQERFAPYIGKRVSEIAKLVDIPVTKNKAFNANLISAVLGVKGTKLESLREFSKANIKFKTIRLEPTGIPKEHISFEQIDFHRWVNDAWENSQLYEKFEYTKYLFVVFQYDETEKENKNREPYLKGIMLWNMPEVVIEHELKDLWKTTKSILETGVELKFVRNGVSNNLPGASFNGICHIRPKARDGKDQVELPDGQRITKQCYWLNREYIAEIVKELS</sequence>
<dbReference type="Pfam" id="PF02976">
    <property type="entry name" value="MutH"/>
    <property type="match status" value="2"/>
</dbReference>
<accession>C4FN51</accession>
<evidence type="ECO:0000256" key="3">
    <source>
        <dbReference type="ARBA" id="ARBA00022801"/>
    </source>
</evidence>
<dbReference type="eggNOG" id="COG3066">
    <property type="taxonomic scope" value="Bacteria"/>
</dbReference>
<feature type="domain" description="DNA mismatch repair MutH/Type II restriction enzyme Sau3AI" evidence="4">
    <location>
        <begin position="52"/>
        <end position="154"/>
    </location>
</feature>
<keyword evidence="2 5" id="KW-0255">Endonuclease</keyword>
<dbReference type="SUPFAM" id="SSF52980">
    <property type="entry name" value="Restriction endonuclease-like"/>
    <property type="match status" value="2"/>
</dbReference>
<reference evidence="5" key="1">
    <citation type="submission" date="2009-04" db="EMBL/GenBank/DDBJ databases">
        <authorList>
            <person name="Weinstock G."/>
            <person name="Sodergren E."/>
            <person name="Clifton S."/>
            <person name="Fulton L."/>
            <person name="Fulton B."/>
            <person name="Courtney L."/>
            <person name="Fronick C."/>
            <person name="Harrison M."/>
            <person name="Strong C."/>
            <person name="Farmer C."/>
            <person name="Delahaunty K."/>
            <person name="Markovic C."/>
            <person name="Hall O."/>
            <person name="Minx P."/>
            <person name="Tomlinson C."/>
            <person name="Mitreva M."/>
            <person name="Nelson J."/>
            <person name="Hou S."/>
            <person name="Wollam A."/>
            <person name="Pepin K.H."/>
            <person name="Johnson M."/>
            <person name="Bhonagiri V."/>
            <person name="Nash W.E."/>
            <person name="Warren W."/>
            <person name="Chinwalla A."/>
            <person name="Mardis E.R."/>
            <person name="Wilson R.K."/>
        </authorList>
    </citation>
    <scope>NUCLEOTIDE SEQUENCE [LARGE SCALE GENOMIC DNA]</scope>
    <source>
        <strain evidence="5">ATCC 17748</strain>
    </source>
</reference>
<organism evidence="5 6">
    <name type="scientific">Veillonella dispar ATCC 17748</name>
    <dbReference type="NCBI Taxonomy" id="546273"/>
    <lineage>
        <taxon>Bacteria</taxon>
        <taxon>Bacillati</taxon>
        <taxon>Bacillota</taxon>
        <taxon>Negativicutes</taxon>
        <taxon>Veillonellales</taxon>
        <taxon>Veillonellaceae</taxon>
        <taxon>Veillonella</taxon>
    </lineage>
</organism>
<dbReference type="RefSeq" id="WP_005385386.1">
    <property type="nucleotide sequence ID" value="NZ_GG667604.1"/>
</dbReference>
<keyword evidence="3" id="KW-0378">Hydrolase</keyword>
<dbReference type="SMART" id="SM00927">
    <property type="entry name" value="MutH"/>
    <property type="match status" value="1"/>
</dbReference>
<gene>
    <name evidence="5" type="ORF">VEIDISOL_00375</name>
</gene>
<dbReference type="GO" id="GO:0003677">
    <property type="term" value="F:DNA binding"/>
    <property type="evidence" value="ECO:0007669"/>
    <property type="project" value="InterPro"/>
</dbReference>
<evidence type="ECO:0000256" key="1">
    <source>
        <dbReference type="ARBA" id="ARBA00022722"/>
    </source>
</evidence>
<evidence type="ECO:0000259" key="4">
    <source>
        <dbReference type="SMART" id="SM00927"/>
    </source>
</evidence>
<comment type="caution">
    <text evidence="5">The sequence shown here is derived from an EMBL/GenBank/DDBJ whole genome shotgun (WGS) entry which is preliminary data.</text>
</comment>
<dbReference type="GO" id="GO:0004519">
    <property type="term" value="F:endonuclease activity"/>
    <property type="evidence" value="ECO:0007669"/>
    <property type="project" value="UniProtKB-KW"/>
</dbReference>
<dbReference type="Proteomes" id="UP000003529">
    <property type="component" value="Unassembled WGS sequence"/>
</dbReference>
<dbReference type="NCBIfam" id="NF040973">
    <property type="entry name" value="restrict_Sau3AI"/>
    <property type="match status" value="1"/>
</dbReference>
<name>C4FN51_9FIRM</name>
<dbReference type="AlphaFoldDB" id="C4FN51"/>
<evidence type="ECO:0000256" key="2">
    <source>
        <dbReference type="ARBA" id="ARBA00022759"/>
    </source>
</evidence>
<dbReference type="InterPro" id="IPR011337">
    <property type="entry name" value="DNA_rep_MutH/RE_typeII_Sau3AI"/>
</dbReference>
<dbReference type="EMBL" id="ACIK02000004">
    <property type="protein sequence ID" value="EEP66309.1"/>
    <property type="molecule type" value="Genomic_DNA"/>
</dbReference>
<dbReference type="CDD" id="cd22356">
    <property type="entry name" value="Sau3AI_N-like"/>
    <property type="match status" value="1"/>
</dbReference>
<dbReference type="CDD" id="cd22355">
    <property type="entry name" value="Sau3AI_C"/>
    <property type="match status" value="1"/>
</dbReference>
<evidence type="ECO:0000313" key="6">
    <source>
        <dbReference type="Proteomes" id="UP000003529"/>
    </source>
</evidence>
<dbReference type="GO" id="GO:0016787">
    <property type="term" value="F:hydrolase activity"/>
    <property type="evidence" value="ECO:0007669"/>
    <property type="project" value="UniProtKB-KW"/>
</dbReference>
<dbReference type="OrthoDB" id="3188707at2"/>
<evidence type="ECO:0000313" key="5">
    <source>
        <dbReference type="EMBL" id="EEP66309.1"/>
    </source>
</evidence>